<accession>A0A5P8D8M8</accession>
<protein>
    <submittedName>
        <fullName evidence="2">Uncharacterized protein</fullName>
    </submittedName>
</protein>
<proteinExistence type="predicted"/>
<keyword evidence="3" id="KW-1185">Reference proteome</keyword>
<dbReference type="RefSeq" id="YP_009949643.1">
    <property type="nucleotide sequence ID" value="NC_051582.1"/>
</dbReference>
<sequence>MALGLPKIDLDIGHTVNEFLTLLREMNSKLDTLIEIERDRAGLPTCAECDVKGRLHCRLHGPEGGPPQWPSHPPVAPIDQREGWQR</sequence>
<gene>
    <name evidence="2" type="primary">79</name>
    <name evidence="2" type="ORF">SEA_LILMCDREAMY_79</name>
</gene>
<feature type="compositionally biased region" description="Pro residues" evidence="1">
    <location>
        <begin position="64"/>
        <end position="76"/>
    </location>
</feature>
<organism evidence="2 3">
    <name type="scientific">Mycobacterium phage LilMcDreamy</name>
    <dbReference type="NCBI Taxonomy" id="2652422"/>
    <lineage>
        <taxon>Viruses</taxon>
        <taxon>Duplodnaviria</taxon>
        <taxon>Heunggongvirae</taxon>
        <taxon>Uroviricota</taxon>
        <taxon>Caudoviricetes</taxon>
        <taxon>Bclasvirinae</taxon>
        <taxon>Lilmcdreamyvirus</taxon>
        <taxon>Lilmcdreamyvirus lilmcdreamy</taxon>
    </lineage>
</organism>
<dbReference type="Proteomes" id="UP000325405">
    <property type="component" value="Segment"/>
</dbReference>
<dbReference type="EMBL" id="MN284893">
    <property type="protein sequence ID" value="QFP94699.1"/>
    <property type="molecule type" value="Genomic_DNA"/>
</dbReference>
<evidence type="ECO:0000256" key="1">
    <source>
        <dbReference type="SAM" id="MobiDB-lite"/>
    </source>
</evidence>
<reference evidence="2 3" key="1">
    <citation type="submission" date="2019-08" db="EMBL/GenBank/DDBJ databases">
        <authorList>
            <person name="Lippold A."/>
            <person name="Marlatt M."/>
            <person name="Cooper K."/>
            <person name="Frohnapfel E."/>
            <person name="Glenski M."/>
            <person name="Johnson H."/>
            <person name="Johnson K."/>
            <person name="Tjaden E."/>
            <person name="Troeh S."/>
            <person name="Hayes S."/>
            <person name="Ettinger A.-S.H."/>
            <person name="Ettinger W.F."/>
            <person name="Haydock J."/>
            <person name="Anders K.R."/>
            <person name="Garlena R.A."/>
            <person name="Russell D.A."/>
            <person name="Pope W.H."/>
            <person name="Jacobs-Sera D."/>
            <person name="Hatfull G.F."/>
        </authorList>
    </citation>
    <scope>NUCLEOTIDE SEQUENCE [LARGE SCALE GENOMIC DNA]</scope>
</reference>
<dbReference type="GeneID" id="60321049"/>
<evidence type="ECO:0000313" key="2">
    <source>
        <dbReference type="EMBL" id="QFP94699.1"/>
    </source>
</evidence>
<dbReference type="KEGG" id="vg:60321049"/>
<name>A0A5P8D8M8_9CAUD</name>
<feature type="region of interest" description="Disordered" evidence="1">
    <location>
        <begin position="60"/>
        <end position="86"/>
    </location>
</feature>
<evidence type="ECO:0000313" key="3">
    <source>
        <dbReference type="Proteomes" id="UP000325405"/>
    </source>
</evidence>